<organism evidence="13 14">
    <name type="scientific">Terribacillus saccharophilus</name>
    <dbReference type="NCBI Taxonomy" id="361277"/>
    <lineage>
        <taxon>Bacteria</taxon>
        <taxon>Bacillati</taxon>
        <taxon>Bacillota</taxon>
        <taxon>Bacilli</taxon>
        <taxon>Bacillales</taxon>
        <taxon>Bacillaceae</taxon>
        <taxon>Terribacillus</taxon>
    </lineage>
</organism>
<keyword evidence="4" id="KW-0479">Metal-binding</keyword>
<dbReference type="PANTHER" id="PTHR35457">
    <property type="entry name" value="HEME A SYNTHASE"/>
    <property type="match status" value="1"/>
</dbReference>
<dbReference type="InterPro" id="IPR050450">
    <property type="entry name" value="COX15/CtaA_HemeA_synthase"/>
</dbReference>
<dbReference type="OrthoDB" id="9816428at2"/>
<evidence type="ECO:0000256" key="3">
    <source>
        <dbReference type="ARBA" id="ARBA00022692"/>
    </source>
</evidence>
<dbReference type="EMBL" id="CP008876">
    <property type="protein sequence ID" value="AIF67496.1"/>
    <property type="molecule type" value="Genomic_DNA"/>
</dbReference>
<dbReference type="GO" id="GO:0016491">
    <property type="term" value="F:oxidoreductase activity"/>
    <property type="evidence" value="ECO:0007669"/>
    <property type="project" value="UniProtKB-KW"/>
</dbReference>
<feature type="transmembrane region" description="Helical" evidence="12">
    <location>
        <begin position="7"/>
        <end position="25"/>
    </location>
</feature>
<dbReference type="AlphaFoldDB" id="A0A075LMX3"/>
<dbReference type="PANTHER" id="PTHR35457:SF1">
    <property type="entry name" value="HEME A SYNTHASE"/>
    <property type="match status" value="1"/>
</dbReference>
<feature type="transmembrane region" description="Helical" evidence="12">
    <location>
        <begin position="268"/>
        <end position="290"/>
    </location>
</feature>
<dbReference type="GO" id="GO:0046872">
    <property type="term" value="F:metal ion binding"/>
    <property type="evidence" value="ECO:0007669"/>
    <property type="project" value="UniProtKB-KW"/>
</dbReference>
<evidence type="ECO:0000256" key="10">
    <source>
        <dbReference type="ARBA" id="ARBA00023157"/>
    </source>
</evidence>
<gene>
    <name evidence="13" type="ORF">GZ22_13195</name>
</gene>
<dbReference type="RefSeq" id="WP_038563158.1">
    <property type="nucleotide sequence ID" value="NZ_CP008876.1"/>
</dbReference>
<feature type="transmembrane region" description="Helical" evidence="12">
    <location>
        <begin position="159"/>
        <end position="177"/>
    </location>
</feature>
<accession>A0A075LMX3</accession>
<reference evidence="13 14" key="1">
    <citation type="submission" date="2014-07" db="EMBL/GenBank/DDBJ databases">
        <title>Complete genome sequence of a moderately halophilic bacterium Terribacillus aidingensis MP602, isolated from Cryptomeria fortunei in Tianmu mountain in China.</title>
        <authorList>
            <person name="Wang Y."/>
            <person name="Lu P."/>
            <person name="Zhang L."/>
        </authorList>
    </citation>
    <scope>NUCLEOTIDE SEQUENCE [LARGE SCALE GENOMIC DNA]</scope>
    <source>
        <strain evidence="13 14">MP602</strain>
    </source>
</reference>
<dbReference type="Pfam" id="PF02628">
    <property type="entry name" value="COX15-CtaA"/>
    <property type="match status" value="1"/>
</dbReference>
<feature type="transmembrane region" description="Helical" evidence="12">
    <location>
        <begin position="209"/>
        <end position="230"/>
    </location>
</feature>
<dbReference type="InterPro" id="IPR003780">
    <property type="entry name" value="COX15/CtaA_fam"/>
</dbReference>
<comment type="pathway">
    <text evidence="11">Porphyrin-containing compound metabolism.</text>
</comment>
<keyword evidence="8" id="KW-0350">Heme biosynthesis</keyword>
<evidence type="ECO:0000313" key="14">
    <source>
        <dbReference type="Proteomes" id="UP000027980"/>
    </source>
</evidence>
<proteinExistence type="predicted"/>
<dbReference type="KEGG" id="tap:GZ22_13195"/>
<comment type="subcellular location">
    <subcellularLocation>
        <location evidence="1">Membrane</location>
        <topology evidence="1">Multi-pass membrane protein</topology>
    </subcellularLocation>
</comment>
<dbReference type="GO" id="GO:0006784">
    <property type="term" value="P:heme A biosynthetic process"/>
    <property type="evidence" value="ECO:0007669"/>
    <property type="project" value="InterPro"/>
</dbReference>
<evidence type="ECO:0000256" key="6">
    <source>
        <dbReference type="ARBA" id="ARBA00023002"/>
    </source>
</evidence>
<feature type="transmembrane region" description="Helical" evidence="12">
    <location>
        <begin position="58"/>
        <end position="79"/>
    </location>
</feature>
<feature type="transmembrane region" description="Helical" evidence="12">
    <location>
        <begin position="242"/>
        <end position="262"/>
    </location>
</feature>
<evidence type="ECO:0000256" key="11">
    <source>
        <dbReference type="ARBA" id="ARBA00023444"/>
    </source>
</evidence>
<keyword evidence="10" id="KW-1015">Disulfide bond</keyword>
<evidence type="ECO:0000313" key="13">
    <source>
        <dbReference type="EMBL" id="AIF67496.1"/>
    </source>
</evidence>
<dbReference type="HOGENOM" id="CLU_041525_3_1_9"/>
<name>A0A075LMX3_9BACI</name>
<keyword evidence="6" id="KW-0560">Oxidoreductase</keyword>
<dbReference type="GeneID" id="34222996"/>
<keyword evidence="2" id="KW-1003">Cell membrane</keyword>
<feature type="transmembrane region" description="Helical" evidence="12">
    <location>
        <begin position="91"/>
        <end position="112"/>
    </location>
</feature>
<evidence type="ECO:0000256" key="1">
    <source>
        <dbReference type="ARBA" id="ARBA00004141"/>
    </source>
</evidence>
<feature type="transmembrane region" description="Helical" evidence="12">
    <location>
        <begin position="118"/>
        <end position="139"/>
    </location>
</feature>
<keyword evidence="5 12" id="KW-1133">Transmembrane helix</keyword>
<evidence type="ECO:0000256" key="7">
    <source>
        <dbReference type="ARBA" id="ARBA00023004"/>
    </source>
</evidence>
<evidence type="ECO:0000256" key="2">
    <source>
        <dbReference type="ARBA" id="ARBA00022475"/>
    </source>
</evidence>
<evidence type="ECO:0000256" key="4">
    <source>
        <dbReference type="ARBA" id="ARBA00022723"/>
    </source>
</evidence>
<evidence type="ECO:0000256" key="8">
    <source>
        <dbReference type="ARBA" id="ARBA00023133"/>
    </source>
</evidence>
<keyword evidence="9 12" id="KW-0472">Membrane</keyword>
<protein>
    <submittedName>
        <fullName evidence="13">Heme A synthase</fullName>
    </submittedName>
</protein>
<keyword evidence="7" id="KW-0408">Iron</keyword>
<sequence>MKKLKIYSIITTVIVLIVLLQGSLVTKTGSGQGCGTTWPLCFGDVIPYNPTLETIIEYTHRLISSTAGLLVLILSFWSWRKLKYMKEIKFFAILASAAIIVQGLMGAGQVVFGQPPLIMALHFGFSAISLAAVFAITLFTFETPATKVTVQVGRKLRRYIVFITVYAYAVIYTGAFVKHMKASAVCKGFPLCNGEAVLFSQGTVVFAQMFHRIAGMLLTVLIAMFVVWVLKQYKHQRLLVTLSVISMLLIVVQLISGIGMVFTSNQNLTFGLIHALVISIFFALFVYMIVITRRGK</sequence>
<evidence type="ECO:0000256" key="9">
    <source>
        <dbReference type="ARBA" id="ARBA00023136"/>
    </source>
</evidence>
<evidence type="ECO:0000256" key="5">
    <source>
        <dbReference type="ARBA" id="ARBA00022989"/>
    </source>
</evidence>
<evidence type="ECO:0000256" key="12">
    <source>
        <dbReference type="SAM" id="Phobius"/>
    </source>
</evidence>
<dbReference type="GO" id="GO:0016020">
    <property type="term" value="C:membrane"/>
    <property type="evidence" value="ECO:0007669"/>
    <property type="project" value="UniProtKB-SubCell"/>
</dbReference>
<keyword evidence="3 12" id="KW-0812">Transmembrane</keyword>
<dbReference type="Proteomes" id="UP000027980">
    <property type="component" value="Chromosome"/>
</dbReference>